<accession>A0A9P6FNM0</accession>
<feature type="compositionally biased region" description="Polar residues" evidence="1">
    <location>
        <begin position="90"/>
        <end position="105"/>
    </location>
</feature>
<feature type="compositionally biased region" description="Basic and acidic residues" evidence="1">
    <location>
        <begin position="302"/>
        <end position="320"/>
    </location>
</feature>
<keyword evidence="3" id="KW-1185">Reference proteome</keyword>
<feature type="region of interest" description="Disordered" evidence="1">
    <location>
        <begin position="1"/>
        <end position="105"/>
    </location>
</feature>
<organism evidence="2 3">
    <name type="scientific">Lunasporangiospora selenospora</name>
    <dbReference type="NCBI Taxonomy" id="979761"/>
    <lineage>
        <taxon>Eukaryota</taxon>
        <taxon>Fungi</taxon>
        <taxon>Fungi incertae sedis</taxon>
        <taxon>Mucoromycota</taxon>
        <taxon>Mortierellomycotina</taxon>
        <taxon>Mortierellomycetes</taxon>
        <taxon>Mortierellales</taxon>
        <taxon>Mortierellaceae</taxon>
        <taxon>Lunasporangiospora</taxon>
    </lineage>
</organism>
<feature type="compositionally biased region" description="Basic and acidic residues" evidence="1">
    <location>
        <begin position="343"/>
        <end position="376"/>
    </location>
</feature>
<evidence type="ECO:0000313" key="3">
    <source>
        <dbReference type="Proteomes" id="UP000780801"/>
    </source>
</evidence>
<feature type="compositionally biased region" description="Polar residues" evidence="1">
    <location>
        <begin position="158"/>
        <end position="170"/>
    </location>
</feature>
<protein>
    <submittedName>
        <fullName evidence="2">Uncharacterized protein</fullName>
    </submittedName>
</protein>
<feature type="compositionally biased region" description="Polar residues" evidence="1">
    <location>
        <begin position="249"/>
        <end position="258"/>
    </location>
</feature>
<gene>
    <name evidence="2" type="ORF">BGW38_005606</name>
</gene>
<feature type="compositionally biased region" description="Polar residues" evidence="1">
    <location>
        <begin position="329"/>
        <end position="342"/>
    </location>
</feature>
<feature type="region of interest" description="Disordered" evidence="1">
    <location>
        <begin position="128"/>
        <end position="376"/>
    </location>
</feature>
<dbReference type="Proteomes" id="UP000780801">
    <property type="component" value="Unassembled WGS sequence"/>
</dbReference>
<feature type="compositionally biased region" description="Basic and acidic residues" evidence="1">
    <location>
        <begin position="238"/>
        <end position="248"/>
    </location>
</feature>
<evidence type="ECO:0000256" key="1">
    <source>
        <dbReference type="SAM" id="MobiDB-lite"/>
    </source>
</evidence>
<feature type="compositionally biased region" description="Basic residues" evidence="1">
    <location>
        <begin position="1"/>
        <end position="11"/>
    </location>
</feature>
<proteinExistence type="predicted"/>
<sequence>MAQQLPRRRYKITIEEIPGDGDLKNVVETSPVNTSLSSTLPPNTTTPVQSPPPPQQPSNHKDTFHPTTTFASSSTEAMESSSQLLDNKASPESNNGPVADSQSWKSPGLMEWVLFTSHDDSFFRQLGERQQRSSGASVQTPTSSPSSPSSLQVHAKSAMTTSQTLSPHLNQPSMPVPMQPQPAKDPSPQSTLRNRLARRGSTPPGGGSDQDLDSSAQQDSGSHHRCSHRRFGHRHRSCHDSGTLEKDIQQGQAYQSQESMHRQWPPRRVQERVDPEKTRAVTTEDTAGISVHAGIPEPSSQRIKDLRERWIQRRQQHEHGSNLGPVDESLSSPMPKTTSTTDSRTEYSSPRRDWPPKNYLRRKEEEAAEVRRFLDS</sequence>
<name>A0A9P6FNM0_9FUNG</name>
<feature type="compositionally biased region" description="Basic and acidic residues" evidence="1">
    <location>
        <begin position="268"/>
        <end position="279"/>
    </location>
</feature>
<dbReference type="AlphaFoldDB" id="A0A9P6FNM0"/>
<feature type="compositionally biased region" description="Basic residues" evidence="1">
    <location>
        <begin position="223"/>
        <end position="237"/>
    </location>
</feature>
<comment type="caution">
    <text evidence="2">The sequence shown here is derived from an EMBL/GenBank/DDBJ whole genome shotgun (WGS) entry which is preliminary data.</text>
</comment>
<evidence type="ECO:0000313" key="2">
    <source>
        <dbReference type="EMBL" id="KAF9578539.1"/>
    </source>
</evidence>
<feature type="compositionally biased region" description="Low complexity" evidence="1">
    <location>
        <begin position="67"/>
        <end position="82"/>
    </location>
</feature>
<feature type="compositionally biased region" description="Low complexity" evidence="1">
    <location>
        <begin position="33"/>
        <end position="48"/>
    </location>
</feature>
<reference evidence="2" key="1">
    <citation type="journal article" date="2020" name="Fungal Divers.">
        <title>Resolving the Mortierellaceae phylogeny through synthesis of multi-gene phylogenetics and phylogenomics.</title>
        <authorList>
            <person name="Vandepol N."/>
            <person name="Liber J."/>
            <person name="Desiro A."/>
            <person name="Na H."/>
            <person name="Kennedy M."/>
            <person name="Barry K."/>
            <person name="Grigoriev I.V."/>
            <person name="Miller A.N."/>
            <person name="O'Donnell K."/>
            <person name="Stajich J.E."/>
            <person name="Bonito G."/>
        </authorList>
    </citation>
    <scope>NUCLEOTIDE SEQUENCE</scope>
    <source>
        <strain evidence="2">KOD1015</strain>
    </source>
</reference>
<feature type="compositionally biased region" description="Pro residues" evidence="1">
    <location>
        <begin position="174"/>
        <end position="185"/>
    </location>
</feature>
<feature type="compositionally biased region" description="Low complexity" evidence="1">
    <location>
        <begin position="140"/>
        <end position="150"/>
    </location>
</feature>
<dbReference type="EMBL" id="JAABOA010003553">
    <property type="protein sequence ID" value="KAF9578539.1"/>
    <property type="molecule type" value="Genomic_DNA"/>
</dbReference>